<sequence length="12" mass="1195">MLSGSISSCLTP</sequence>
<proteinExistence type="predicted"/>
<protein>
    <submittedName>
        <fullName evidence="1">Uncharacterized protein</fullName>
    </submittedName>
</protein>
<accession>A0A2P2ILI2</accession>
<name>A0A2P2ILI2_RHIMU</name>
<organism evidence="1">
    <name type="scientific">Rhizophora mucronata</name>
    <name type="common">Asiatic mangrove</name>
    <dbReference type="NCBI Taxonomy" id="61149"/>
    <lineage>
        <taxon>Eukaryota</taxon>
        <taxon>Viridiplantae</taxon>
        <taxon>Streptophyta</taxon>
        <taxon>Embryophyta</taxon>
        <taxon>Tracheophyta</taxon>
        <taxon>Spermatophyta</taxon>
        <taxon>Magnoliopsida</taxon>
        <taxon>eudicotyledons</taxon>
        <taxon>Gunneridae</taxon>
        <taxon>Pentapetalae</taxon>
        <taxon>rosids</taxon>
        <taxon>fabids</taxon>
        <taxon>Malpighiales</taxon>
        <taxon>Rhizophoraceae</taxon>
        <taxon>Rhizophora</taxon>
    </lineage>
</organism>
<reference evidence="1" key="1">
    <citation type="submission" date="2018-02" db="EMBL/GenBank/DDBJ databases">
        <title>Rhizophora mucronata_Transcriptome.</title>
        <authorList>
            <person name="Meera S.P."/>
            <person name="Sreeshan A."/>
            <person name="Augustine A."/>
        </authorList>
    </citation>
    <scope>NUCLEOTIDE SEQUENCE</scope>
    <source>
        <tissue evidence="1">Leaf</tissue>
    </source>
</reference>
<dbReference type="EMBL" id="GGEC01001575">
    <property type="protein sequence ID" value="MBW82058.1"/>
    <property type="molecule type" value="Transcribed_RNA"/>
</dbReference>
<evidence type="ECO:0000313" key="1">
    <source>
        <dbReference type="EMBL" id="MBW82058.1"/>
    </source>
</evidence>